<keyword evidence="3" id="KW-1185">Reference proteome</keyword>
<feature type="region of interest" description="Disordered" evidence="1">
    <location>
        <begin position="33"/>
        <end position="75"/>
    </location>
</feature>
<reference evidence="2" key="4">
    <citation type="submission" date="2019-03" db="UniProtKB">
        <authorList>
            <consortium name="EnsemblPlants"/>
        </authorList>
    </citation>
    <scope>IDENTIFICATION</scope>
</reference>
<reference evidence="3" key="2">
    <citation type="journal article" date="2017" name="Nat. Plants">
        <title>The Aegilops tauschii genome reveals multiple impacts of transposons.</title>
        <authorList>
            <person name="Zhao G."/>
            <person name="Zou C."/>
            <person name="Li K."/>
            <person name="Wang K."/>
            <person name="Li T."/>
            <person name="Gao L."/>
            <person name="Zhang X."/>
            <person name="Wang H."/>
            <person name="Yang Z."/>
            <person name="Liu X."/>
            <person name="Jiang W."/>
            <person name="Mao L."/>
            <person name="Kong X."/>
            <person name="Jiao Y."/>
            <person name="Jia J."/>
        </authorList>
    </citation>
    <scope>NUCLEOTIDE SEQUENCE [LARGE SCALE GENOMIC DNA]</scope>
    <source>
        <strain evidence="3">cv. AL8/78</strain>
    </source>
</reference>
<dbReference type="AlphaFoldDB" id="A0A453HRU5"/>
<accession>A0A453HRU5</accession>
<reference evidence="3" key="1">
    <citation type="journal article" date="2014" name="Science">
        <title>Ancient hybridizations among the ancestral genomes of bread wheat.</title>
        <authorList>
            <consortium name="International Wheat Genome Sequencing Consortium,"/>
            <person name="Marcussen T."/>
            <person name="Sandve S.R."/>
            <person name="Heier L."/>
            <person name="Spannagl M."/>
            <person name="Pfeifer M."/>
            <person name="Jakobsen K.S."/>
            <person name="Wulff B.B."/>
            <person name="Steuernagel B."/>
            <person name="Mayer K.F."/>
            <person name="Olsen O.A."/>
        </authorList>
    </citation>
    <scope>NUCLEOTIDE SEQUENCE [LARGE SCALE GENOMIC DNA]</scope>
    <source>
        <strain evidence="3">cv. AL8/78</strain>
    </source>
</reference>
<evidence type="ECO:0000313" key="2">
    <source>
        <dbReference type="EnsemblPlants" id="AET4Gv20283800.26"/>
    </source>
</evidence>
<feature type="compositionally biased region" description="Polar residues" evidence="1">
    <location>
        <begin position="34"/>
        <end position="45"/>
    </location>
</feature>
<name>A0A453HRU5_AEGTS</name>
<evidence type="ECO:0000256" key="1">
    <source>
        <dbReference type="SAM" id="MobiDB-lite"/>
    </source>
</evidence>
<evidence type="ECO:0000313" key="3">
    <source>
        <dbReference type="Proteomes" id="UP000015105"/>
    </source>
</evidence>
<organism evidence="2 3">
    <name type="scientific">Aegilops tauschii subsp. strangulata</name>
    <name type="common">Goatgrass</name>
    <dbReference type="NCBI Taxonomy" id="200361"/>
    <lineage>
        <taxon>Eukaryota</taxon>
        <taxon>Viridiplantae</taxon>
        <taxon>Streptophyta</taxon>
        <taxon>Embryophyta</taxon>
        <taxon>Tracheophyta</taxon>
        <taxon>Spermatophyta</taxon>
        <taxon>Magnoliopsida</taxon>
        <taxon>Liliopsida</taxon>
        <taxon>Poales</taxon>
        <taxon>Poaceae</taxon>
        <taxon>BOP clade</taxon>
        <taxon>Pooideae</taxon>
        <taxon>Triticodae</taxon>
        <taxon>Triticeae</taxon>
        <taxon>Triticinae</taxon>
        <taxon>Aegilops</taxon>
    </lineage>
</organism>
<protein>
    <submittedName>
        <fullName evidence="2">Uncharacterized protein</fullName>
    </submittedName>
</protein>
<dbReference type="Gramene" id="AET4Gv20283800.26">
    <property type="protein sequence ID" value="AET4Gv20283800.26"/>
    <property type="gene ID" value="AET4Gv20283800"/>
</dbReference>
<dbReference type="EnsemblPlants" id="AET4Gv20283800.26">
    <property type="protein sequence ID" value="AET4Gv20283800.26"/>
    <property type="gene ID" value="AET4Gv20283800"/>
</dbReference>
<reference evidence="2" key="5">
    <citation type="journal article" date="2021" name="G3 (Bethesda)">
        <title>Aegilops tauschii genome assembly Aet v5.0 features greater sequence contiguity and improved annotation.</title>
        <authorList>
            <person name="Wang L."/>
            <person name="Zhu T."/>
            <person name="Rodriguez J.C."/>
            <person name="Deal K.R."/>
            <person name="Dubcovsky J."/>
            <person name="McGuire P.E."/>
            <person name="Lux T."/>
            <person name="Spannagl M."/>
            <person name="Mayer K.F.X."/>
            <person name="Baldrich P."/>
            <person name="Meyers B.C."/>
            <person name="Huo N."/>
            <person name="Gu Y.Q."/>
            <person name="Zhou H."/>
            <person name="Devos K.M."/>
            <person name="Bennetzen J.L."/>
            <person name="Unver T."/>
            <person name="Budak H."/>
            <person name="Gulick P.J."/>
            <person name="Galiba G."/>
            <person name="Kalapos B."/>
            <person name="Nelson D.R."/>
            <person name="Li P."/>
            <person name="You F.M."/>
            <person name="Luo M.C."/>
            <person name="Dvorak J."/>
        </authorList>
    </citation>
    <scope>NUCLEOTIDE SEQUENCE [LARGE SCALE GENOMIC DNA]</scope>
    <source>
        <strain evidence="2">cv. AL8/78</strain>
    </source>
</reference>
<reference evidence="2" key="3">
    <citation type="journal article" date="2017" name="Nature">
        <title>Genome sequence of the progenitor of the wheat D genome Aegilops tauschii.</title>
        <authorList>
            <person name="Luo M.C."/>
            <person name="Gu Y.Q."/>
            <person name="Puiu D."/>
            <person name="Wang H."/>
            <person name="Twardziok S.O."/>
            <person name="Deal K.R."/>
            <person name="Huo N."/>
            <person name="Zhu T."/>
            <person name="Wang L."/>
            <person name="Wang Y."/>
            <person name="McGuire P.E."/>
            <person name="Liu S."/>
            <person name="Long H."/>
            <person name="Ramasamy R.K."/>
            <person name="Rodriguez J.C."/>
            <person name="Van S.L."/>
            <person name="Yuan L."/>
            <person name="Wang Z."/>
            <person name="Xia Z."/>
            <person name="Xiao L."/>
            <person name="Anderson O.D."/>
            <person name="Ouyang S."/>
            <person name="Liang Y."/>
            <person name="Zimin A.V."/>
            <person name="Pertea G."/>
            <person name="Qi P."/>
            <person name="Bennetzen J.L."/>
            <person name="Dai X."/>
            <person name="Dawson M.W."/>
            <person name="Muller H.G."/>
            <person name="Kugler K."/>
            <person name="Rivarola-Duarte L."/>
            <person name="Spannagl M."/>
            <person name="Mayer K.F.X."/>
            <person name="Lu F.H."/>
            <person name="Bevan M.W."/>
            <person name="Leroy P."/>
            <person name="Li P."/>
            <person name="You F.M."/>
            <person name="Sun Q."/>
            <person name="Liu Z."/>
            <person name="Lyons E."/>
            <person name="Wicker T."/>
            <person name="Salzberg S.L."/>
            <person name="Devos K.M."/>
            <person name="Dvorak J."/>
        </authorList>
    </citation>
    <scope>NUCLEOTIDE SEQUENCE [LARGE SCALE GENOMIC DNA]</scope>
    <source>
        <strain evidence="2">cv. AL8/78</strain>
    </source>
</reference>
<sequence length="144" mass="15573">KHAPRVVEVKSRVNWGCWCAACPWGSRLLPPSQAPTNFLPQKPTTVPSPPASPRNGISPLPPPHPHLTPAGEDSRAAASWIHRALGLISGTSGSIGPAWSPQHRESLLLPRRNTGGRPRTSNTSTGLNFWQACSSDFFCRVGWQ</sequence>
<proteinExistence type="predicted"/>
<dbReference type="Proteomes" id="UP000015105">
    <property type="component" value="Chromosome 4D"/>
</dbReference>